<dbReference type="InterPro" id="IPR036322">
    <property type="entry name" value="WD40_repeat_dom_sf"/>
</dbReference>
<keyword evidence="1 3" id="KW-0853">WD repeat</keyword>
<dbReference type="SMART" id="SM00320">
    <property type="entry name" value="WD40"/>
    <property type="match status" value="6"/>
</dbReference>
<dbReference type="PROSITE" id="PS50294">
    <property type="entry name" value="WD_REPEATS_REGION"/>
    <property type="match status" value="3"/>
</dbReference>
<dbReference type="CDD" id="cd00200">
    <property type="entry name" value="WD40"/>
    <property type="match status" value="1"/>
</dbReference>
<feature type="region of interest" description="Disordered" evidence="4">
    <location>
        <begin position="488"/>
        <end position="536"/>
    </location>
</feature>
<proteinExistence type="predicted"/>
<feature type="compositionally biased region" description="Polar residues" evidence="4">
    <location>
        <begin position="73"/>
        <end position="83"/>
    </location>
</feature>
<dbReference type="PANTHER" id="PTHR22847:SF637">
    <property type="entry name" value="WD REPEAT DOMAIN 5B"/>
    <property type="match status" value="1"/>
</dbReference>
<dbReference type="InterPro" id="IPR020472">
    <property type="entry name" value="WD40_PAC1"/>
</dbReference>
<reference evidence="5 6" key="1">
    <citation type="journal article" date="2019" name="Sci. Rep.">
        <title>Nanopore sequencing improves the draft genome of the human pathogenic amoeba Naegleria fowleri.</title>
        <authorList>
            <person name="Liechti N."/>
            <person name="Schurch N."/>
            <person name="Bruggmann R."/>
            <person name="Wittwer M."/>
        </authorList>
    </citation>
    <scope>NUCLEOTIDE SEQUENCE [LARGE SCALE GENOMIC DNA]</scope>
    <source>
        <strain evidence="5 6">ATCC 30894</strain>
    </source>
</reference>
<feature type="compositionally biased region" description="Polar residues" evidence="4">
    <location>
        <begin position="505"/>
        <end position="536"/>
    </location>
</feature>
<protein>
    <submittedName>
        <fullName evidence="5">Uncharacterized protein</fullName>
    </submittedName>
</protein>
<evidence type="ECO:0000256" key="3">
    <source>
        <dbReference type="PROSITE-ProRule" id="PRU00221"/>
    </source>
</evidence>
<feature type="repeat" description="WD" evidence="3">
    <location>
        <begin position="799"/>
        <end position="839"/>
    </location>
</feature>
<dbReference type="PANTHER" id="PTHR22847">
    <property type="entry name" value="WD40 REPEAT PROTEIN"/>
    <property type="match status" value="1"/>
</dbReference>
<evidence type="ECO:0000256" key="4">
    <source>
        <dbReference type="SAM" id="MobiDB-lite"/>
    </source>
</evidence>
<dbReference type="AlphaFoldDB" id="A0A6A5C8Q7"/>
<keyword evidence="6" id="KW-1185">Reference proteome</keyword>
<feature type="compositionally biased region" description="Polar residues" evidence="4">
    <location>
        <begin position="234"/>
        <end position="256"/>
    </location>
</feature>
<dbReference type="Pfam" id="PF00400">
    <property type="entry name" value="WD40"/>
    <property type="match status" value="5"/>
</dbReference>
<dbReference type="Gene3D" id="2.130.10.10">
    <property type="entry name" value="YVTN repeat-like/Quinoprotein amine dehydrogenase"/>
    <property type="match status" value="2"/>
</dbReference>
<comment type="caution">
    <text evidence="5">The sequence shown here is derived from an EMBL/GenBank/DDBJ whole genome shotgun (WGS) entry which is preliminary data.</text>
</comment>
<evidence type="ECO:0000313" key="5">
    <source>
        <dbReference type="EMBL" id="KAF0982118.1"/>
    </source>
</evidence>
<dbReference type="PROSITE" id="PS50082">
    <property type="entry name" value="WD_REPEATS_2"/>
    <property type="match status" value="4"/>
</dbReference>
<feature type="compositionally biased region" description="Low complexity" evidence="4">
    <location>
        <begin position="441"/>
        <end position="455"/>
    </location>
</feature>
<dbReference type="PRINTS" id="PR00320">
    <property type="entry name" value="GPROTEINBRPT"/>
</dbReference>
<feature type="region of interest" description="Disordered" evidence="4">
    <location>
        <begin position="19"/>
        <end position="84"/>
    </location>
</feature>
<gene>
    <name evidence="5" type="ORF">FDP41_011979</name>
</gene>
<feature type="compositionally biased region" description="Low complexity" evidence="4">
    <location>
        <begin position="488"/>
        <end position="504"/>
    </location>
</feature>
<dbReference type="OrthoDB" id="674604at2759"/>
<dbReference type="GO" id="GO:0048188">
    <property type="term" value="C:Set1C/COMPASS complex"/>
    <property type="evidence" value="ECO:0007669"/>
    <property type="project" value="TreeGrafter"/>
</dbReference>
<dbReference type="EMBL" id="VFQX01000012">
    <property type="protein sequence ID" value="KAF0982118.1"/>
    <property type="molecule type" value="Genomic_DNA"/>
</dbReference>
<sequence>MINSPSKINSTANNSIWGNLVNSSSSPRHQQGLSSPLLMPSRQEDSQTSNNNASVGIITRNTSEQHDRGNLIDRSQTNGNSTIGDLIKDIDEEDPTIISDNEFFYSTHQNNSNNGTAHHYSPPQQEAADNDFFIRSPLKGRKSGASLNGSNSNQGTPTMVHLTNQQHMLMMSSPGQSSILLNSPNMSPHGWVNEKIFLENKIAKLSSELYQCQCEIQRLNKVLDEYRRKENAKSGGSHSTSTVGNSPSPTEMNGITTGTGGVERPLSPSSTCTTSSWSAVGAGNGTVGFNDGSSQPFMGSSNIVGDYGSSISQYSLMTNPAQQLLISPRKSPTPANVTNTPGRYNRSNSFGSNGSDAPNTNLMQTNRLSVLATPNRGMNNNSSNMDSFFPSTMNQDLTMSPNRMMPMNGMPIVMESPISTTPLSSGSNPRKYNSNNGVVGPTSPFTTTPSITNNNGRMMFTTPVTNPSPNNLYFNSSIAITPKSAASSVSSSSASTSSSTPPLSDLSNGAVSGMQQQAKSQSPKLPNASGNSQVIHHNTTSGNEIVYLLSGGGVGSIKVYDLSREEFTQAQDNQQQHAKRGFDKHSLTDYYLSLKGHSRFVSALHSHHGKICSGSGDNSIRIWDFSTGECQHVLAGCEGKVGALCSYYGTLISGSKDGNSHRIRAWDIEKATCVKCIPAHNDWINVLCASDTTLFSGSGDKKVKVWSGPNFENTLTLENQSFVLSLVYDPTYNTLVAGTYDGYIRIWDIRAGSKFLKQIKAHTNGVLSLCYHKGMLCSGSKDQTISIYDPKTWNREAQLIGHTDAVKCLVSYQNQWLCSGSYDRTVKLWNLETATRGSYCTIATGFKNYTLTCHTA</sequence>
<accession>A0A6A5C8Q7</accession>
<feature type="compositionally biased region" description="Polar residues" evidence="4">
    <location>
        <begin position="19"/>
        <end position="34"/>
    </location>
</feature>
<dbReference type="GO" id="GO:0042393">
    <property type="term" value="F:histone binding"/>
    <property type="evidence" value="ECO:0007669"/>
    <property type="project" value="TreeGrafter"/>
</dbReference>
<dbReference type="Proteomes" id="UP000444721">
    <property type="component" value="Unassembled WGS sequence"/>
</dbReference>
<dbReference type="VEuPathDB" id="AmoebaDB:FDP41_011979"/>
<dbReference type="VEuPathDB" id="AmoebaDB:NF0069540"/>
<dbReference type="VEuPathDB" id="AmoebaDB:NfTy_023130"/>
<feature type="repeat" description="WD" evidence="3">
    <location>
        <begin position="716"/>
        <end position="757"/>
    </location>
</feature>
<feature type="region of interest" description="Disordered" evidence="4">
    <location>
        <begin position="419"/>
        <end position="464"/>
    </location>
</feature>
<dbReference type="InterPro" id="IPR001680">
    <property type="entry name" value="WD40_rpt"/>
</dbReference>
<keyword evidence="2" id="KW-0677">Repeat</keyword>
<dbReference type="PROSITE" id="PS00678">
    <property type="entry name" value="WD_REPEATS_1"/>
    <property type="match status" value="3"/>
</dbReference>
<dbReference type="GeneID" id="68119194"/>
<dbReference type="InterPro" id="IPR015943">
    <property type="entry name" value="WD40/YVTN_repeat-like_dom_sf"/>
</dbReference>
<organism evidence="5 6">
    <name type="scientific">Naegleria fowleri</name>
    <name type="common">Brain eating amoeba</name>
    <dbReference type="NCBI Taxonomy" id="5763"/>
    <lineage>
        <taxon>Eukaryota</taxon>
        <taxon>Discoba</taxon>
        <taxon>Heterolobosea</taxon>
        <taxon>Tetramitia</taxon>
        <taxon>Eutetramitia</taxon>
        <taxon>Vahlkampfiidae</taxon>
        <taxon>Naegleria</taxon>
    </lineage>
</organism>
<feature type="region of interest" description="Disordered" evidence="4">
    <location>
        <begin position="137"/>
        <end position="158"/>
    </location>
</feature>
<dbReference type="RefSeq" id="XP_044566831.1">
    <property type="nucleotide sequence ID" value="XM_044702447.1"/>
</dbReference>
<dbReference type="SUPFAM" id="SSF50978">
    <property type="entry name" value="WD40 repeat-like"/>
    <property type="match status" value="1"/>
</dbReference>
<feature type="compositionally biased region" description="Polar residues" evidence="4">
    <location>
        <begin position="419"/>
        <end position="437"/>
    </location>
</feature>
<feature type="compositionally biased region" description="Polar residues" evidence="4">
    <location>
        <begin position="145"/>
        <end position="158"/>
    </location>
</feature>
<evidence type="ECO:0000256" key="2">
    <source>
        <dbReference type="ARBA" id="ARBA00022737"/>
    </source>
</evidence>
<feature type="repeat" description="WD" evidence="3">
    <location>
        <begin position="594"/>
        <end position="633"/>
    </location>
</feature>
<dbReference type="OMA" id="SYCTIAT"/>
<evidence type="ECO:0000256" key="1">
    <source>
        <dbReference type="ARBA" id="ARBA00022574"/>
    </source>
</evidence>
<feature type="compositionally biased region" description="Polar residues" evidence="4">
    <location>
        <begin position="46"/>
        <end position="62"/>
    </location>
</feature>
<feature type="compositionally biased region" description="Polar residues" evidence="4">
    <location>
        <begin position="333"/>
        <end position="360"/>
    </location>
</feature>
<feature type="region of interest" description="Disordered" evidence="4">
    <location>
        <begin position="230"/>
        <end position="275"/>
    </location>
</feature>
<evidence type="ECO:0000313" key="6">
    <source>
        <dbReference type="Proteomes" id="UP000444721"/>
    </source>
</evidence>
<dbReference type="InterPro" id="IPR019775">
    <property type="entry name" value="WD40_repeat_CS"/>
</dbReference>
<feature type="region of interest" description="Disordered" evidence="4">
    <location>
        <begin position="326"/>
        <end position="360"/>
    </location>
</feature>
<feature type="repeat" description="WD" evidence="3">
    <location>
        <begin position="677"/>
        <end position="707"/>
    </location>
</feature>
<name>A0A6A5C8Q7_NAEFO</name>